<dbReference type="GO" id="GO:0000287">
    <property type="term" value="F:magnesium ion binding"/>
    <property type="evidence" value="ECO:0007669"/>
    <property type="project" value="UniProtKB-UniRule"/>
</dbReference>
<dbReference type="SUPFAM" id="SSF88723">
    <property type="entry name" value="PIN domain-like"/>
    <property type="match status" value="1"/>
</dbReference>
<evidence type="ECO:0000256" key="3">
    <source>
        <dbReference type="ARBA" id="ARBA00022722"/>
    </source>
</evidence>
<comment type="cofactor">
    <cofactor evidence="1 8">
        <name>Mg(2+)</name>
        <dbReference type="ChEBI" id="CHEBI:18420"/>
    </cofactor>
</comment>
<keyword evidence="3 8" id="KW-0540">Nuclease</keyword>
<dbReference type="OrthoDB" id="5458135at2"/>
<keyword evidence="5 8" id="KW-0378">Hydrolase</keyword>
<comment type="function">
    <text evidence="8">Toxic component of a toxin-antitoxin (TA) system. An RNase.</text>
</comment>
<accession>A0A1W6MS62</accession>
<dbReference type="KEGG" id="mbry:B1812_04490"/>
<keyword evidence="11" id="KW-1185">Reference proteome</keyword>
<dbReference type="InterPro" id="IPR050556">
    <property type="entry name" value="Type_II_TA_system_RNase"/>
</dbReference>
<comment type="similarity">
    <text evidence="7 8">Belongs to the PINc/VapC protein family.</text>
</comment>
<evidence type="ECO:0000256" key="8">
    <source>
        <dbReference type="HAMAP-Rule" id="MF_00265"/>
    </source>
</evidence>
<evidence type="ECO:0000256" key="4">
    <source>
        <dbReference type="ARBA" id="ARBA00022723"/>
    </source>
</evidence>
<dbReference type="Proteomes" id="UP000193978">
    <property type="component" value="Chromosome"/>
</dbReference>
<dbReference type="Pfam" id="PF01850">
    <property type="entry name" value="PIN"/>
    <property type="match status" value="1"/>
</dbReference>
<dbReference type="GO" id="GO:0004540">
    <property type="term" value="F:RNA nuclease activity"/>
    <property type="evidence" value="ECO:0007669"/>
    <property type="project" value="InterPro"/>
</dbReference>
<reference evidence="10 11" key="1">
    <citation type="submission" date="2017-02" db="EMBL/GenBank/DDBJ databases">
        <authorList>
            <person name="Peterson S.W."/>
        </authorList>
    </citation>
    <scope>NUCLEOTIDE SEQUENCE [LARGE SCALE GENOMIC DNA]</scope>
    <source>
        <strain evidence="10 11">S285</strain>
    </source>
</reference>
<dbReference type="InterPro" id="IPR002716">
    <property type="entry name" value="PIN_dom"/>
</dbReference>
<feature type="domain" description="PIN" evidence="9">
    <location>
        <begin position="3"/>
        <end position="127"/>
    </location>
</feature>
<dbReference type="HAMAP" id="MF_00265">
    <property type="entry name" value="VapC_Nob1"/>
    <property type="match status" value="1"/>
</dbReference>
<dbReference type="EC" id="3.1.-.-" evidence="8"/>
<evidence type="ECO:0000259" key="9">
    <source>
        <dbReference type="Pfam" id="PF01850"/>
    </source>
</evidence>
<feature type="binding site" evidence="8">
    <location>
        <position position="100"/>
    </location>
    <ligand>
        <name>Mg(2+)</name>
        <dbReference type="ChEBI" id="CHEBI:18420"/>
    </ligand>
</feature>
<evidence type="ECO:0000256" key="2">
    <source>
        <dbReference type="ARBA" id="ARBA00022649"/>
    </source>
</evidence>
<evidence type="ECO:0000256" key="5">
    <source>
        <dbReference type="ARBA" id="ARBA00022801"/>
    </source>
</evidence>
<dbReference type="PANTHER" id="PTHR33653">
    <property type="entry name" value="RIBONUCLEASE VAPC2"/>
    <property type="match status" value="1"/>
</dbReference>
<dbReference type="RefSeq" id="WP_085770515.1">
    <property type="nucleotide sequence ID" value="NZ_AP027149.1"/>
</dbReference>
<dbReference type="EMBL" id="CP019948">
    <property type="protein sequence ID" value="ARN80453.1"/>
    <property type="molecule type" value="Genomic_DNA"/>
</dbReference>
<evidence type="ECO:0000313" key="11">
    <source>
        <dbReference type="Proteomes" id="UP000193978"/>
    </source>
</evidence>
<sequence length="135" mass="14918">MFCLDTNIVIFALNKRRPWIATRLDNELRAGTALIVPAIVLFELNYGIAKSDRADQARALLDGFLSAGIGQPAFDAEDAREAADIRAFLERQGTPIGPFDYLVAAQARRRGAALVTLNRREFERVPGLMVTDWAA</sequence>
<dbReference type="GO" id="GO:0090729">
    <property type="term" value="F:toxin activity"/>
    <property type="evidence" value="ECO:0007669"/>
    <property type="project" value="UniProtKB-KW"/>
</dbReference>
<dbReference type="GO" id="GO:0016787">
    <property type="term" value="F:hydrolase activity"/>
    <property type="evidence" value="ECO:0007669"/>
    <property type="project" value="UniProtKB-KW"/>
</dbReference>
<keyword evidence="2 8" id="KW-1277">Toxin-antitoxin system</keyword>
<dbReference type="AlphaFoldDB" id="A0A1W6MS62"/>
<gene>
    <name evidence="8" type="primary">vapC</name>
    <name evidence="10" type="ORF">B1812_04490</name>
</gene>
<dbReference type="InterPro" id="IPR022907">
    <property type="entry name" value="VapC_family"/>
</dbReference>
<dbReference type="STRING" id="655015.B1812_04490"/>
<evidence type="ECO:0000313" key="10">
    <source>
        <dbReference type="EMBL" id="ARN80453.1"/>
    </source>
</evidence>
<keyword evidence="8" id="KW-0800">Toxin</keyword>
<organism evidence="10 11">
    <name type="scientific">Methylocystis bryophila</name>
    <dbReference type="NCBI Taxonomy" id="655015"/>
    <lineage>
        <taxon>Bacteria</taxon>
        <taxon>Pseudomonadati</taxon>
        <taxon>Pseudomonadota</taxon>
        <taxon>Alphaproteobacteria</taxon>
        <taxon>Hyphomicrobiales</taxon>
        <taxon>Methylocystaceae</taxon>
        <taxon>Methylocystis</taxon>
    </lineage>
</organism>
<dbReference type="InterPro" id="IPR029060">
    <property type="entry name" value="PIN-like_dom_sf"/>
</dbReference>
<protein>
    <recommendedName>
        <fullName evidence="8">Ribonuclease VapC</fullName>
        <shortName evidence="8">RNase VapC</shortName>
        <ecNumber evidence="8">3.1.-.-</ecNumber>
    </recommendedName>
    <alternativeName>
        <fullName evidence="8">Toxin VapC</fullName>
    </alternativeName>
</protein>
<name>A0A1W6MS62_9HYPH</name>
<keyword evidence="6 8" id="KW-0460">Magnesium</keyword>
<keyword evidence="4 8" id="KW-0479">Metal-binding</keyword>
<proteinExistence type="inferred from homology"/>
<evidence type="ECO:0000256" key="1">
    <source>
        <dbReference type="ARBA" id="ARBA00001946"/>
    </source>
</evidence>
<evidence type="ECO:0000256" key="6">
    <source>
        <dbReference type="ARBA" id="ARBA00022842"/>
    </source>
</evidence>
<dbReference type="Gene3D" id="3.40.50.1010">
    <property type="entry name" value="5'-nuclease"/>
    <property type="match status" value="1"/>
</dbReference>
<feature type="binding site" evidence="8">
    <location>
        <position position="5"/>
    </location>
    <ligand>
        <name>Mg(2+)</name>
        <dbReference type="ChEBI" id="CHEBI:18420"/>
    </ligand>
</feature>
<evidence type="ECO:0000256" key="7">
    <source>
        <dbReference type="ARBA" id="ARBA00038093"/>
    </source>
</evidence>
<dbReference type="PANTHER" id="PTHR33653:SF1">
    <property type="entry name" value="RIBONUCLEASE VAPC2"/>
    <property type="match status" value="1"/>
</dbReference>